<dbReference type="InterPro" id="IPR050482">
    <property type="entry name" value="Sensor_HK_TwoCompSys"/>
</dbReference>
<feature type="transmembrane region" description="Helical" evidence="4">
    <location>
        <begin position="103"/>
        <end position="123"/>
    </location>
</feature>
<feature type="transmembrane region" description="Helical" evidence="4">
    <location>
        <begin position="129"/>
        <end position="147"/>
    </location>
</feature>
<feature type="domain" description="Histidine kinase/HSP90-like ATPase" evidence="5">
    <location>
        <begin position="299"/>
        <end position="380"/>
    </location>
</feature>
<dbReference type="Gene3D" id="3.30.565.10">
    <property type="entry name" value="Histidine kinase-like ATPase, C-terminal domain"/>
    <property type="match status" value="1"/>
</dbReference>
<evidence type="ECO:0000259" key="5">
    <source>
        <dbReference type="Pfam" id="PF02518"/>
    </source>
</evidence>
<reference evidence="6 7" key="1">
    <citation type="submission" date="2022-12" db="EMBL/GenBank/DDBJ databases">
        <authorList>
            <person name="Mo P."/>
        </authorList>
    </citation>
    <scope>NUCLEOTIDE SEQUENCE [LARGE SCALE GENOMIC DNA]</scope>
    <source>
        <strain evidence="6 7">HUAS 2-6</strain>
    </source>
</reference>
<sequence length="384" mass="40405">MSETGGAGAVARLRRLELLALALAKAGGFLNIGAGLLTDRAEMRSVPGCLCLAAGLLPTGVGVVVAGFRRGRVLPGWVTADILVTGVALALNAQLVRPGPQTGWAYFSYPYSLLSLVGVGMAYRRLAVTAAAAVALALVYLLSVWTVPGQGWNGVPNVVSYLGLTPLVWLVTHELDSNARTIDRERELSEDLARGQERTRYYRILHDRVLQTFEALLRDGLVTAGEPRSYLATEAAWLRHLVETGDERSSGDLLAALDSVAARMAHQGLKVEVNAAALTQGGSPHSRLERDQVAAVADAAAEALANTRKHAGVDRAVVRATVEGGCVLVSVTDAGRGFDPSALPRRSGLERSITQRLAEVGGTVLVDSAPGAGTCVRLAVLLKP</sequence>
<feature type="transmembrane region" description="Helical" evidence="4">
    <location>
        <begin position="74"/>
        <end position="91"/>
    </location>
</feature>
<keyword evidence="3" id="KW-0902">Two-component regulatory system</keyword>
<keyword evidence="1" id="KW-0808">Transferase</keyword>
<dbReference type="InterPro" id="IPR036890">
    <property type="entry name" value="HATPase_C_sf"/>
</dbReference>
<dbReference type="SUPFAM" id="SSF55874">
    <property type="entry name" value="ATPase domain of HSP90 chaperone/DNA topoisomerase II/histidine kinase"/>
    <property type="match status" value="1"/>
</dbReference>
<evidence type="ECO:0000256" key="3">
    <source>
        <dbReference type="ARBA" id="ARBA00023012"/>
    </source>
</evidence>
<accession>A0ABY7NZ57</accession>
<keyword evidence="4" id="KW-0472">Membrane</keyword>
<dbReference type="PANTHER" id="PTHR24421:SF61">
    <property type="entry name" value="OXYGEN SENSOR HISTIDINE KINASE NREB"/>
    <property type="match status" value="1"/>
</dbReference>
<keyword evidence="4" id="KW-1133">Transmembrane helix</keyword>
<dbReference type="EMBL" id="CP115300">
    <property type="protein sequence ID" value="WBO62524.1"/>
    <property type="molecule type" value="Genomic_DNA"/>
</dbReference>
<dbReference type="InterPro" id="IPR003594">
    <property type="entry name" value="HATPase_dom"/>
</dbReference>
<proteinExistence type="predicted"/>
<gene>
    <name evidence="6" type="ORF">O1G22_06670</name>
</gene>
<dbReference type="RefSeq" id="WP_270080455.1">
    <property type="nucleotide sequence ID" value="NZ_CP115300.1"/>
</dbReference>
<dbReference type="PANTHER" id="PTHR24421">
    <property type="entry name" value="NITRATE/NITRITE SENSOR PROTEIN NARX-RELATED"/>
    <property type="match status" value="1"/>
</dbReference>
<keyword evidence="7" id="KW-1185">Reference proteome</keyword>
<evidence type="ECO:0000256" key="1">
    <source>
        <dbReference type="ARBA" id="ARBA00022679"/>
    </source>
</evidence>
<keyword evidence="2" id="KW-0418">Kinase</keyword>
<organism evidence="6 7">
    <name type="scientific">Streptomyces camelliae</name>
    <dbReference type="NCBI Taxonomy" id="3004093"/>
    <lineage>
        <taxon>Bacteria</taxon>
        <taxon>Bacillati</taxon>
        <taxon>Actinomycetota</taxon>
        <taxon>Actinomycetes</taxon>
        <taxon>Kitasatosporales</taxon>
        <taxon>Streptomycetaceae</taxon>
        <taxon>Streptomyces</taxon>
    </lineage>
</organism>
<feature type="transmembrane region" description="Helical" evidence="4">
    <location>
        <begin position="18"/>
        <end position="37"/>
    </location>
</feature>
<keyword evidence="4" id="KW-0812">Transmembrane</keyword>
<evidence type="ECO:0000256" key="2">
    <source>
        <dbReference type="ARBA" id="ARBA00022777"/>
    </source>
</evidence>
<evidence type="ECO:0000256" key="4">
    <source>
        <dbReference type="SAM" id="Phobius"/>
    </source>
</evidence>
<name>A0ABY7NZ57_9ACTN</name>
<protein>
    <recommendedName>
        <fullName evidence="5">Histidine kinase/HSP90-like ATPase domain-containing protein</fullName>
    </recommendedName>
</protein>
<feature type="transmembrane region" description="Helical" evidence="4">
    <location>
        <begin position="49"/>
        <end position="68"/>
    </location>
</feature>
<evidence type="ECO:0000313" key="7">
    <source>
        <dbReference type="Proteomes" id="UP001212326"/>
    </source>
</evidence>
<dbReference type="Pfam" id="PF02518">
    <property type="entry name" value="HATPase_c"/>
    <property type="match status" value="1"/>
</dbReference>
<evidence type="ECO:0000313" key="6">
    <source>
        <dbReference type="EMBL" id="WBO62524.1"/>
    </source>
</evidence>
<dbReference type="Proteomes" id="UP001212326">
    <property type="component" value="Chromosome"/>
</dbReference>